<keyword evidence="1" id="KW-0732">Signal</keyword>
<dbReference type="InterPro" id="IPR013783">
    <property type="entry name" value="Ig-like_fold"/>
</dbReference>
<feature type="signal peptide" evidence="1">
    <location>
        <begin position="1"/>
        <end position="23"/>
    </location>
</feature>
<dbReference type="Proteomes" id="UP000095517">
    <property type="component" value="Unassembled WGS sequence"/>
</dbReference>
<feature type="domain" description="Rhamnogalacturonan lyase family 11 C-terminal" evidence="3">
    <location>
        <begin position="127"/>
        <end position="624"/>
    </location>
</feature>
<feature type="chain" id="PRO_5008016798" evidence="1">
    <location>
        <begin position="24"/>
        <end position="633"/>
    </location>
</feature>
<protein>
    <submittedName>
        <fullName evidence="4">Polysaccharide lyase 11, rhamnogalacturonan lyase</fullName>
        <ecNumber evidence="4">4.2.2.23</ecNumber>
    </submittedName>
</protein>
<dbReference type="AlphaFoldDB" id="A0A173ZDE9"/>
<dbReference type="InterPro" id="IPR028994">
    <property type="entry name" value="Integrin_alpha_N"/>
</dbReference>
<keyword evidence="4" id="KW-0456">Lyase</keyword>
<dbReference type="RefSeq" id="WP_055278481.1">
    <property type="nucleotide sequence ID" value="NZ_CABIXA010000003.1"/>
</dbReference>
<evidence type="ECO:0000313" key="5">
    <source>
        <dbReference type="Proteomes" id="UP000095517"/>
    </source>
</evidence>
<sequence>MKRSTSWLLLCMLTLVTIPTVMAQPNYNYSKLQREKLGRGAIAIRENPSEVVVSWRYLSSDPIKTGFNVYRDGKKLNDQPVITGTMFRDKNGSPAAAVYEVRPVIKGKETHHTGGKYTLPENSPLGYLQIPLKRPEGGVTPAGDRYTYSPNDASIGDVDGDGEYEIILKWDPSNSRDNSHDGYTGEVLIDCYRLNGEQLWRINLGKNIRAGAHYTQFMVYDLDGDGKAEVVTRTADGSVDAKGNVIGNTQADYREPGTFSKKRNAIVNQGRVWKGKEYLTVFSGLTGEALHTIDYIPQRGDPSDWGDERANRSDRFLACVAYLDGIHPSVVMCRGYYTRTVLAAFGWNGKELKKHWVFDSNDPGCEDYAGQGNHNLRVGDVDGDGCDEIIYGSCAIDHNGKGRYSTKMGHGDAIHLTHFDPSRKGLQVWDCHENKRDGSTYRDAATGELILQVKSDKDVGRCMAADIDPTQPGVEMWSWEAGMRNAKGEAIAGRIKGLPTNMAVWWDGDLLRELLDKNIISKYDWKAQKVNRIVTFEGALSNNGTKAVPCLQGDIVGDWREEVLLRSEDNCSLRLYVSTIPTEYRFHTFLEDPIYRISIATQNVGYNQPTQPGFYFGPDLTKKKETFRGYQFK</sequence>
<feature type="domain" description="Rhamnogalacturonan I lyase beta-sheet" evidence="2">
    <location>
        <begin position="33"/>
        <end position="113"/>
    </location>
</feature>
<dbReference type="Gene3D" id="2.60.40.10">
    <property type="entry name" value="Immunoglobulins"/>
    <property type="match status" value="1"/>
</dbReference>
<dbReference type="Pfam" id="PF18370">
    <property type="entry name" value="RGI_lyase"/>
    <property type="match status" value="1"/>
</dbReference>
<gene>
    <name evidence="4" type="primary">yesW_1</name>
    <name evidence="4" type="ORF">ERS852397_00751</name>
</gene>
<dbReference type="PANTHER" id="PTHR43118">
    <property type="entry name" value="RHAMNOGALACTURONAN LYASE (EUROFUNG)"/>
    <property type="match status" value="1"/>
</dbReference>
<dbReference type="PANTHER" id="PTHR43118:SF1">
    <property type="entry name" value="RHAMNOGALACTURONAN LYASE (EUROFUNG)"/>
    <property type="match status" value="1"/>
</dbReference>
<accession>A0A173ZDE9</accession>
<dbReference type="InterPro" id="IPR041624">
    <property type="entry name" value="RGI_lyase"/>
</dbReference>
<organism evidence="4 5">
    <name type="scientific">Bacteroides finegoldii</name>
    <dbReference type="NCBI Taxonomy" id="338188"/>
    <lineage>
        <taxon>Bacteria</taxon>
        <taxon>Pseudomonadati</taxon>
        <taxon>Bacteroidota</taxon>
        <taxon>Bacteroidia</taxon>
        <taxon>Bacteroidales</taxon>
        <taxon>Bacteroidaceae</taxon>
        <taxon>Bacteroides</taxon>
    </lineage>
</organism>
<evidence type="ECO:0000259" key="2">
    <source>
        <dbReference type="Pfam" id="PF18370"/>
    </source>
</evidence>
<dbReference type="GO" id="GO:0102210">
    <property type="term" value="F:rhamnogalacturonan endolyase activity"/>
    <property type="evidence" value="ECO:0007669"/>
    <property type="project" value="UniProtKB-EC"/>
</dbReference>
<evidence type="ECO:0000259" key="3">
    <source>
        <dbReference type="Pfam" id="PF21348"/>
    </source>
</evidence>
<proteinExistence type="predicted"/>
<dbReference type="CDD" id="cd10318">
    <property type="entry name" value="RGL11"/>
    <property type="match status" value="1"/>
</dbReference>
<name>A0A173ZDE9_9BACE</name>
<dbReference type="Pfam" id="PF21348">
    <property type="entry name" value="RGL11_C"/>
    <property type="match status" value="1"/>
</dbReference>
<dbReference type="InterPro" id="IPR034641">
    <property type="entry name" value="RGL11"/>
</dbReference>
<dbReference type="EMBL" id="CYZH01000003">
    <property type="protein sequence ID" value="CUN73165.1"/>
    <property type="molecule type" value="Genomic_DNA"/>
</dbReference>
<dbReference type="InterPro" id="IPR049366">
    <property type="entry name" value="RGL11_C"/>
</dbReference>
<evidence type="ECO:0000256" key="1">
    <source>
        <dbReference type="SAM" id="SignalP"/>
    </source>
</evidence>
<dbReference type="STRING" id="338188.ERS852397_00751"/>
<evidence type="ECO:0000313" key="4">
    <source>
        <dbReference type="EMBL" id="CUN73165.1"/>
    </source>
</evidence>
<dbReference type="EC" id="4.2.2.23" evidence="4"/>
<reference evidence="4 5" key="1">
    <citation type="submission" date="2015-09" db="EMBL/GenBank/DDBJ databases">
        <authorList>
            <consortium name="Pathogen Informatics"/>
        </authorList>
    </citation>
    <scope>NUCLEOTIDE SEQUENCE [LARGE SCALE GENOMIC DNA]</scope>
    <source>
        <strain evidence="4 5">2789STDY5608840</strain>
    </source>
</reference>
<dbReference type="SUPFAM" id="SSF69318">
    <property type="entry name" value="Integrin alpha N-terminal domain"/>
    <property type="match status" value="1"/>
</dbReference>